<evidence type="ECO:0000313" key="1">
    <source>
        <dbReference type="EMBL" id="ABT13600.1"/>
    </source>
</evidence>
<name>A7ITC6_PBCVM</name>
<organism evidence="1 2">
    <name type="scientific">Paramecium bursaria Chlorella virus MT325</name>
    <name type="common">PBCV-MT325</name>
    <dbReference type="NCBI Taxonomy" id="346932"/>
    <lineage>
        <taxon>Viruses</taxon>
        <taxon>Varidnaviria</taxon>
        <taxon>Bamfordvirae</taxon>
        <taxon>Nucleocytoviricota</taxon>
        <taxon>Megaviricetes</taxon>
        <taxon>Algavirales</taxon>
        <taxon>Phycodnaviridae</taxon>
        <taxon>Chlorovirus</taxon>
        <taxon>Chlorovirus conductrix</taxon>
        <taxon>Paramecium bursaria Chlorella virus A1</taxon>
    </lineage>
</organism>
<dbReference type="Proteomes" id="UP000246715">
    <property type="component" value="Segment"/>
</dbReference>
<protein>
    <submittedName>
        <fullName evidence="1">Uncharacterized protein m046R</fullName>
    </submittedName>
</protein>
<reference evidence="1 2" key="1">
    <citation type="journal article" date="2007" name="Virology">
        <title>Sequence and annotation of the 314-kb MT325 and the 321-kb FR483 viruses that infect Chlorella Pbi.</title>
        <authorList>
            <person name="Fitzgerald L.A."/>
            <person name="Graves M.V."/>
            <person name="Li X."/>
            <person name="Feldblyum T."/>
            <person name="Hartigan J."/>
            <person name="Van Etten J.L."/>
        </authorList>
    </citation>
    <scope>NUCLEOTIDE SEQUENCE [LARGE SCALE GENOMIC DNA]</scope>
    <source>
        <strain evidence="1 2">MT325</strain>
    </source>
</reference>
<sequence>MAYIFISIAPAIRNDSYADATAEHGHSFHDSSRRRVTISRKRLGFFEWRLAGNVPTYGVFGIFRSE</sequence>
<proteinExistence type="predicted"/>
<evidence type="ECO:0000313" key="2">
    <source>
        <dbReference type="Proteomes" id="UP000246715"/>
    </source>
</evidence>
<organismHost>
    <name type="scientific">Paramecium bursaria</name>
    <dbReference type="NCBI Taxonomy" id="74790"/>
</organismHost>
<dbReference type="EMBL" id="DQ491001">
    <property type="protein sequence ID" value="ABT13600.1"/>
    <property type="molecule type" value="Genomic_DNA"/>
</dbReference>
<gene>
    <name evidence="1" type="primary">m046R</name>
    <name evidence="1" type="ORF">MT325_m046R</name>
</gene>
<accession>A7ITC6</accession>